<sequence length="208" mass="21993">MRQPSAIGRIVSSFLSFMGLVGAMATALGLAQAAFSDRLAPEVSLTGSPCDPGEAVLSRWERALDANVGRFVYLDVALQETPECEDGSIGEHPFYRETAAGAAHYTLPLRQPRAANSMPRVRLPVSEAAEALLADGFLDFENEGALVGEGVFFVDLLDDPHAGRTYRLAPAPYSVEAGAIHACSRAVHAAPGAASAAWAYLRECVAAF</sequence>
<gene>
    <name evidence="1" type="ORF">SAMN05216258_101477</name>
</gene>
<accession>A0A1I3C024</accession>
<keyword evidence="2" id="KW-1185">Reference proteome</keyword>
<name>A0A1I3C024_9RHOB</name>
<dbReference type="EMBL" id="FOQH01000001">
    <property type="protein sequence ID" value="SFH67958.1"/>
    <property type="molecule type" value="Genomic_DNA"/>
</dbReference>
<evidence type="ECO:0000313" key="2">
    <source>
        <dbReference type="Proteomes" id="UP000199377"/>
    </source>
</evidence>
<dbReference type="Proteomes" id="UP000199377">
    <property type="component" value="Unassembled WGS sequence"/>
</dbReference>
<evidence type="ECO:0000313" key="1">
    <source>
        <dbReference type="EMBL" id="SFH67958.1"/>
    </source>
</evidence>
<reference evidence="1 2" key="1">
    <citation type="submission" date="2016-10" db="EMBL/GenBank/DDBJ databases">
        <authorList>
            <person name="de Groot N.N."/>
        </authorList>
    </citation>
    <scope>NUCLEOTIDE SEQUENCE [LARGE SCALE GENOMIC DNA]</scope>
    <source>
        <strain evidence="1 2">CGMCC 1.11030</strain>
    </source>
</reference>
<protein>
    <submittedName>
        <fullName evidence="1">Uncharacterized protein</fullName>
    </submittedName>
</protein>
<dbReference type="AlphaFoldDB" id="A0A1I3C024"/>
<proteinExistence type="predicted"/>
<organism evidence="1 2">
    <name type="scientific">Albimonas pacifica</name>
    <dbReference type="NCBI Taxonomy" id="1114924"/>
    <lineage>
        <taxon>Bacteria</taxon>
        <taxon>Pseudomonadati</taxon>
        <taxon>Pseudomonadota</taxon>
        <taxon>Alphaproteobacteria</taxon>
        <taxon>Rhodobacterales</taxon>
        <taxon>Paracoccaceae</taxon>
        <taxon>Albimonas</taxon>
    </lineage>
</organism>
<dbReference type="RefSeq" id="WP_092857425.1">
    <property type="nucleotide sequence ID" value="NZ_FOQH01000001.1"/>
</dbReference>